<dbReference type="SUPFAM" id="SSF75217">
    <property type="entry name" value="alpha/beta knot"/>
    <property type="match status" value="1"/>
</dbReference>
<dbReference type="Proteomes" id="UP001232493">
    <property type="component" value="Chromosome"/>
</dbReference>
<dbReference type="CDD" id="cd18103">
    <property type="entry name" value="SpoU-like_RlmB"/>
    <property type="match status" value="1"/>
</dbReference>
<feature type="domain" description="RNA 2-O ribose methyltransferase substrate binding" evidence="3">
    <location>
        <begin position="2"/>
        <end position="78"/>
    </location>
</feature>
<accession>A0ABY8PN23</accession>
<protein>
    <submittedName>
        <fullName evidence="4">23S rRNA (Guanosine(2251)-2'-O)-methyltransferase RlmB</fullName>
    </submittedName>
</protein>
<keyword evidence="1" id="KW-0489">Methyltransferase</keyword>
<dbReference type="NCBIfam" id="TIGR00186">
    <property type="entry name" value="rRNA_methyl_3"/>
    <property type="match status" value="1"/>
</dbReference>
<dbReference type="InterPro" id="IPR029028">
    <property type="entry name" value="Alpha/beta_knot_MTases"/>
</dbReference>
<organism evidence="4 5">
    <name type="scientific">Marinitoga aeolica</name>
    <dbReference type="NCBI Taxonomy" id="2809031"/>
    <lineage>
        <taxon>Bacteria</taxon>
        <taxon>Thermotogati</taxon>
        <taxon>Thermotogota</taxon>
        <taxon>Thermotogae</taxon>
        <taxon>Petrotogales</taxon>
        <taxon>Petrotogaceae</taxon>
        <taxon>Marinitoga</taxon>
    </lineage>
</organism>
<dbReference type="Gene3D" id="3.40.1280.10">
    <property type="match status" value="1"/>
</dbReference>
<evidence type="ECO:0000256" key="2">
    <source>
        <dbReference type="ARBA" id="ARBA00022679"/>
    </source>
</evidence>
<keyword evidence="2" id="KW-0808">Transferase</keyword>
<evidence type="ECO:0000259" key="3">
    <source>
        <dbReference type="SMART" id="SM00967"/>
    </source>
</evidence>
<dbReference type="InterPro" id="IPR004441">
    <property type="entry name" value="rRNA_MeTrfase_TrmH"/>
</dbReference>
<dbReference type="EMBL" id="CP069362">
    <property type="protein sequence ID" value="WGS64040.1"/>
    <property type="molecule type" value="Genomic_DNA"/>
</dbReference>
<name>A0ABY8PN23_9BACT</name>
<gene>
    <name evidence="4" type="primary">rlmB</name>
    <name evidence="4" type="ORF">JRV97_06560</name>
</gene>
<evidence type="ECO:0000313" key="4">
    <source>
        <dbReference type="EMBL" id="WGS64040.1"/>
    </source>
</evidence>
<dbReference type="Gene3D" id="3.30.1330.30">
    <property type="match status" value="1"/>
</dbReference>
<dbReference type="InterPro" id="IPR013123">
    <property type="entry name" value="SpoU_subst-bd"/>
</dbReference>
<dbReference type="PANTHER" id="PTHR46429:SF1">
    <property type="entry name" value="23S RRNA (GUANOSINE-2'-O-)-METHYLTRANSFERASE RLMB"/>
    <property type="match status" value="1"/>
</dbReference>
<dbReference type="InterPro" id="IPR029064">
    <property type="entry name" value="Ribosomal_eL30-like_sf"/>
</dbReference>
<dbReference type="SUPFAM" id="SSF55315">
    <property type="entry name" value="L30e-like"/>
    <property type="match status" value="1"/>
</dbReference>
<dbReference type="SMART" id="SM00967">
    <property type="entry name" value="SpoU_sub_bind"/>
    <property type="match status" value="1"/>
</dbReference>
<dbReference type="InterPro" id="IPR001537">
    <property type="entry name" value="SpoU_MeTrfase"/>
</dbReference>
<evidence type="ECO:0000256" key="1">
    <source>
        <dbReference type="ARBA" id="ARBA00022603"/>
    </source>
</evidence>
<keyword evidence="5" id="KW-1185">Reference proteome</keyword>
<reference evidence="4 5" key="1">
    <citation type="submission" date="2021-02" db="EMBL/GenBank/DDBJ databases">
        <title>Characterization of Marinitoga sp. nov. str. BP5-C20A.</title>
        <authorList>
            <person name="Erauso G."/>
            <person name="Postec A."/>
        </authorList>
    </citation>
    <scope>NUCLEOTIDE SEQUENCE [LARGE SCALE GENOMIC DNA]</scope>
    <source>
        <strain evidence="4 5">BP5-C20A</strain>
    </source>
</reference>
<dbReference type="InterPro" id="IPR029026">
    <property type="entry name" value="tRNA_m1G_MTases_N"/>
</dbReference>
<evidence type="ECO:0000313" key="5">
    <source>
        <dbReference type="Proteomes" id="UP001232493"/>
    </source>
</evidence>
<dbReference type="RefSeq" id="WP_280997369.1">
    <property type="nucleotide sequence ID" value="NZ_CP069362.1"/>
</dbReference>
<dbReference type="Pfam" id="PF08032">
    <property type="entry name" value="SpoU_sub_bind"/>
    <property type="match status" value="1"/>
</dbReference>
<proteinExistence type="predicted"/>
<sequence length="239" mass="26912">MYVYGRNVLKEIINAKYPVKNIYFTDSKKTDKTLNDLIELAKKHNYSFSFAPDKVLQRMVNISKHQGVVIDIGKEFKYAEEDILDNLKENATIIILDQLQDPHNFGAIIRSAVASNSDLIVIPKDNSVEITPTVIKVSVGLAFKIPILKVTNLSRFIDVIKKRGFWVYGADMSYNIYYEMDLTGNVALVMGNEGNGIREKVKSRCDALISIPMANNVDSLNVSVSAGILLFEIFKQKSR</sequence>
<dbReference type="PANTHER" id="PTHR46429">
    <property type="entry name" value="23S RRNA (GUANOSINE-2'-O-)-METHYLTRANSFERASE RLMB"/>
    <property type="match status" value="1"/>
</dbReference>
<dbReference type="Pfam" id="PF00588">
    <property type="entry name" value="SpoU_methylase"/>
    <property type="match status" value="1"/>
</dbReference>